<reference evidence="2" key="1">
    <citation type="submission" date="2022-12" db="EMBL/GenBank/DDBJ databases">
        <authorList>
            <person name="Petersen C."/>
        </authorList>
    </citation>
    <scope>NUCLEOTIDE SEQUENCE</scope>
    <source>
        <strain evidence="2">IBT 15544</strain>
    </source>
</reference>
<proteinExistence type="predicted"/>
<protein>
    <recommendedName>
        <fullName evidence="1">Cyanovirin-N domain-containing protein</fullName>
    </recommendedName>
</protein>
<dbReference type="InterPro" id="IPR011058">
    <property type="entry name" value="Cyanovirin-N"/>
</dbReference>
<evidence type="ECO:0000313" key="2">
    <source>
        <dbReference type="EMBL" id="KAJ5198487.1"/>
    </source>
</evidence>
<evidence type="ECO:0000259" key="1">
    <source>
        <dbReference type="SMART" id="SM01111"/>
    </source>
</evidence>
<dbReference type="PANTHER" id="PTHR42076:SF1">
    <property type="entry name" value="CYANOVIRIN-N DOMAIN-CONTAINING PROTEIN"/>
    <property type="match status" value="1"/>
</dbReference>
<dbReference type="RefSeq" id="XP_058306915.1">
    <property type="nucleotide sequence ID" value="XM_058454666.1"/>
</dbReference>
<evidence type="ECO:0000313" key="3">
    <source>
        <dbReference type="Proteomes" id="UP001150904"/>
    </source>
</evidence>
<organism evidence="2 3">
    <name type="scientific">Penicillium cinerascens</name>
    <dbReference type="NCBI Taxonomy" id="70096"/>
    <lineage>
        <taxon>Eukaryota</taxon>
        <taxon>Fungi</taxon>
        <taxon>Dikarya</taxon>
        <taxon>Ascomycota</taxon>
        <taxon>Pezizomycotina</taxon>
        <taxon>Eurotiomycetes</taxon>
        <taxon>Eurotiomycetidae</taxon>
        <taxon>Eurotiales</taxon>
        <taxon>Aspergillaceae</taxon>
        <taxon>Penicillium</taxon>
    </lineage>
</organism>
<dbReference type="PANTHER" id="PTHR42076">
    <property type="entry name" value="CYANOVIRIN-N HOMOLOG"/>
    <property type="match status" value="1"/>
</dbReference>
<name>A0A9W9MFH3_9EURO</name>
<comment type="caution">
    <text evidence="2">The sequence shown here is derived from an EMBL/GenBank/DDBJ whole genome shotgun (WGS) entry which is preliminary data.</text>
</comment>
<dbReference type="GeneID" id="83181967"/>
<keyword evidence="3" id="KW-1185">Reference proteome</keyword>
<dbReference type="Gene3D" id="2.30.60.10">
    <property type="entry name" value="Cyanovirin-N"/>
    <property type="match status" value="1"/>
</dbReference>
<dbReference type="Pfam" id="PF08881">
    <property type="entry name" value="CVNH"/>
    <property type="match status" value="1"/>
</dbReference>
<dbReference type="SUPFAM" id="SSF51322">
    <property type="entry name" value="Cyanovirin-N"/>
    <property type="match status" value="1"/>
</dbReference>
<dbReference type="EMBL" id="JAPQKR010000014">
    <property type="protein sequence ID" value="KAJ5198487.1"/>
    <property type="molecule type" value="Genomic_DNA"/>
</dbReference>
<dbReference type="AlphaFoldDB" id="A0A9W9MFH3"/>
<gene>
    <name evidence="2" type="ORF">N7498_007604</name>
</gene>
<dbReference type="Proteomes" id="UP001150904">
    <property type="component" value="Unassembled WGS sequence"/>
</dbReference>
<sequence>MFNRTACDAHLKLDTSPGSTYLVAICNNDEGTGVEDDLLLDKYLGNKDGHFDLNGKGFSTGARKISLTTEGPEHTPILHSELRDSSGHFISNDLNLSTHIANQDGKLVFIE</sequence>
<reference evidence="2" key="2">
    <citation type="journal article" date="2023" name="IMA Fungus">
        <title>Comparative genomic study of the Penicillium genus elucidates a diverse pangenome and 15 lateral gene transfer events.</title>
        <authorList>
            <person name="Petersen C."/>
            <person name="Sorensen T."/>
            <person name="Nielsen M.R."/>
            <person name="Sondergaard T.E."/>
            <person name="Sorensen J.L."/>
            <person name="Fitzpatrick D.A."/>
            <person name="Frisvad J.C."/>
            <person name="Nielsen K.L."/>
        </authorList>
    </citation>
    <scope>NUCLEOTIDE SEQUENCE</scope>
    <source>
        <strain evidence="2">IBT 15544</strain>
    </source>
</reference>
<accession>A0A9W9MFH3</accession>
<dbReference type="InterPro" id="IPR036673">
    <property type="entry name" value="Cyanovirin-N_sf"/>
</dbReference>
<dbReference type="OrthoDB" id="2441380at2759"/>
<dbReference type="SMART" id="SM01111">
    <property type="entry name" value="CVNH"/>
    <property type="match status" value="1"/>
</dbReference>
<feature type="domain" description="Cyanovirin-N" evidence="1">
    <location>
        <begin position="9"/>
        <end position="109"/>
    </location>
</feature>